<dbReference type="GO" id="GO:0006189">
    <property type="term" value="P:'de novo' IMP biosynthetic process"/>
    <property type="evidence" value="ECO:0007669"/>
    <property type="project" value="UniProtKB-UniRule"/>
</dbReference>
<dbReference type="HAMAP" id="MF_01930">
    <property type="entry name" value="PurN"/>
    <property type="match status" value="1"/>
</dbReference>
<dbReference type="PATRIC" id="fig|626887.3.peg.4750"/>
<dbReference type="eggNOG" id="COG0299">
    <property type="taxonomic scope" value="Bacteria"/>
</dbReference>
<evidence type="ECO:0000256" key="5">
    <source>
        <dbReference type="ARBA" id="ARBA00047664"/>
    </source>
</evidence>
<dbReference type="GO" id="GO:0005829">
    <property type="term" value="C:cytosol"/>
    <property type="evidence" value="ECO:0007669"/>
    <property type="project" value="TreeGrafter"/>
</dbReference>
<dbReference type="SUPFAM" id="SSF53328">
    <property type="entry name" value="Formyltransferase"/>
    <property type="match status" value="1"/>
</dbReference>
<name>N6W2W9_9GAMM</name>
<dbReference type="Pfam" id="PF00551">
    <property type="entry name" value="Formyl_trans_N"/>
    <property type="match status" value="1"/>
</dbReference>
<evidence type="ECO:0000256" key="4">
    <source>
        <dbReference type="ARBA" id="ARBA00038440"/>
    </source>
</evidence>
<dbReference type="CDD" id="cd08645">
    <property type="entry name" value="FMT_core_GART"/>
    <property type="match status" value="1"/>
</dbReference>
<evidence type="ECO:0000256" key="3">
    <source>
        <dbReference type="ARBA" id="ARBA00022755"/>
    </source>
</evidence>
<keyword evidence="2 6" id="KW-0808">Transferase</keyword>
<evidence type="ECO:0000256" key="2">
    <source>
        <dbReference type="ARBA" id="ARBA00022679"/>
    </source>
</evidence>
<evidence type="ECO:0000256" key="6">
    <source>
        <dbReference type="HAMAP-Rule" id="MF_01930"/>
    </source>
</evidence>
<feature type="binding site" evidence="6">
    <location>
        <begin position="22"/>
        <end position="24"/>
    </location>
    <ligand>
        <name>N(1)-(5-phospho-beta-D-ribosyl)glycinamide</name>
        <dbReference type="ChEBI" id="CHEBI:143788"/>
    </ligand>
</feature>
<dbReference type="UniPathway" id="UPA00074">
    <property type="reaction ID" value="UER00126"/>
</dbReference>
<dbReference type="Proteomes" id="UP000013165">
    <property type="component" value="Unassembled WGS sequence"/>
</dbReference>
<feature type="active site" description="Proton donor" evidence="6">
    <location>
        <position position="119"/>
    </location>
</feature>
<evidence type="ECO:0000259" key="7">
    <source>
        <dbReference type="Pfam" id="PF00551"/>
    </source>
</evidence>
<dbReference type="InterPro" id="IPR001555">
    <property type="entry name" value="GART_AS"/>
</dbReference>
<dbReference type="EC" id="2.1.2.2" evidence="6"/>
<protein>
    <recommendedName>
        <fullName evidence="6">Phosphoribosylglycinamide formyltransferase</fullName>
        <ecNumber evidence="6">2.1.2.2</ecNumber>
    </recommendedName>
    <alternativeName>
        <fullName evidence="6">5'-phosphoribosylglycinamide transformylase</fullName>
    </alternativeName>
    <alternativeName>
        <fullName evidence="6">GAR transformylase</fullName>
        <shortName evidence="6">GART</shortName>
    </alternativeName>
</protein>
<feature type="binding site" evidence="6">
    <location>
        <position position="75"/>
    </location>
    <ligand>
        <name>(6R)-10-formyltetrahydrofolate</name>
        <dbReference type="ChEBI" id="CHEBI:195366"/>
    </ligand>
</feature>
<feature type="site" description="Raises pKa of active site His" evidence="6">
    <location>
        <position position="155"/>
    </location>
</feature>
<evidence type="ECO:0000313" key="8">
    <source>
        <dbReference type="EMBL" id="ENO14459.1"/>
    </source>
</evidence>
<dbReference type="GO" id="GO:0004644">
    <property type="term" value="F:phosphoribosylglycinamide formyltransferase activity"/>
    <property type="evidence" value="ECO:0007669"/>
    <property type="project" value="UniProtKB-UniRule"/>
</dbReference>
<dbReference type="Gene3D" id="3.40.50.170">
    <property type="entry name" value="Formyl transferase, N-terminal domain"/>
    <property type="match status" value="1"/>
</dbReference>
<feature type="binding site" evidence="6">
    <location>
        <begin position="100"/>
        <end position="103"/>
    </location>
    <ligand>
        <name>(6R)-10-formyltetrahydrofolate</name>
        <dbReference type="ChEBI" id="CHEBI:195366"/>
    </ligand>
</feature>
<dbReference type="PANTHER" id="PTHR43369:SF2">
    <property type="entry name" value="PHOSPHORIBOSYLGLYCINAMIDE FORMYLTRANSFERASE"/>
    <property type="match status" value="1"/>
</dbReference>
<evidence type="ECO:0000313" key="9">
    <source>
        <dbReference type="Proteomes" id="UP000013165"/>
    </source>
</evidence>
<dbReference type="HOGENOM" id="CLU_038395_1_1_6"/>
<comment type="similarity">
    <text evidence="4 6">Belongs to the GART family.</text>
</comment>
<reference evidence="8 9" key="1">
    <citation type="journal article" date="2013" name="Genome Announc.">
        <title>Genome Sequence of the Polycyclic Aromatic Hydrocarbon-Degrading Bacterium Strain Marinobacter nanhaiticus D15-8WT.</title>
        <authorList>
            <person name="Cui Z."/>
            <person name="Gao W."/>
            <person name="Li Q."/>
            <person name="Xu G."/>
            <person name="Zheng L."/>
        </authorList>
    </citation>
    <scope>NUCLEOTIDE SEQUENCE [LARGE SCALE GENOMIC DNA]</scope>
    <source>
        <strain evidence="8 9">D15-8W</strain>
    </source>
</reference>
<dbReference type="NCBIfam" id="TIGR00639">
    <property type="entry name" value="PurN"/>
    <property type="match status" value="1"/>
</dbReference>
<keyword evidence="3 6" id="KW-0658">Purine biosynthesis</keyword>
<dbReference type="STRING" id="626887.J057_23735"/>
<dbReference type="AlphaFoldDB" id="N6W2W9"/>
<evidence type="ECO:0000256" key="1">
    <source>
        <dbReference type="ARBA" id="ARBA00005054"/>
    </source>
</evidence>
<comment type="catalytic activity">
    <reaction evidence="5 6">
        <text>N(1)-(5-phospho-beta-D-ribosyl)glycinamide + (6R)-10-formyltetrahydrofolate = N(2)-formyl-N(1)-(5-phospho-beta-D-ribosyl)glycinamide + (6S)-5,6,7,8-tetrahydrofolate + H(+)</text>
        <dbReference type="Rhea" id="RHEA:15053"/>
        <dbReference type="ChEBI" id="CHEBI:15378"/>
        <dbReference type="ChEBI" id="CHEBI:57453"/>
        <dbReference type="ChEBI" id="CHEBI:143788"/>
        <dbReference type="ChEBI" id="CHEBI:147286"/>
        <dbReference type="ChEBI" id="CHEBI:195366"/>
        <dbReference type="EC" id="2.1.2.2"/>
    </reaction>
</comment>
<accession>N6W2W9</accession>
<organism evidence="8 9">
    <name type="scientific">Marinobacter nanhaiticus D15-8W</name>
    <dbReference type="NCBI Taxonomy" id="626887"/>
    <lineage>
        <taxon>Bacteria</taxon>
        <taxon>Pseudomonadati</taxon>
        <taxon>Pseudomonadota</taxon>
        <taxon>Gammaproteobacteria</taxon>
        <taxon>Pseudomonadales</taxon>
        <taxon>Marinobacteraceae</taxon>
        <taxon>Marinobacter</taxon>
    </lineage>
</organism>
<proteinExistence type="inferred from homology"/>
<feature type="domain" description="Formyl transferase N-terminal" evidence="7">
    <location>
        <begin position="13"/>
        <end position="189"/>
    </location>
</feature>
<sequence length="227" mass="24832">MTPSGSGTPTKARIVVLISGAGTNLQALIEAAMATEFPGQIVAVGSNRPEAAGLQYAEQANIETFVIDHTRYSSRESFDGELIHKLENLNPDLIVLAGFMRILTDDFVRHFRGRLLNVHPSLLPKYQGLKTHARALEAGDTAHGTSIHFVTEELDGGPVIAQAQVPVLENDTDQTLGARVQAREHVLYPIIVRWFCEGRINLSEKDEVLFDGEPIPAILTLPADVYQ</sequence>
<dbReference type="OrthoDB" id="9806170at2"/>
<keyword evidence="9" id="KW-1185">Reference proteome</keyword>
<dbReference type="InterPro" id="IPR002376">
    <property type="entry name" value="Formyl_transf_N"/>
</dbReference>
<comment type="function">
    <text evidence="6">Catalyzes the transfer of a formyl group from 10-formyltetrahydrofolate to 5-phospho-ribosyl-glycinamide (GAR), producing 5-phospho-ribosyl-N-formylglycinamide (FGAR) and tetrahydrofolate.</text>
</comment>
<dbReference type="EMBL" id="APLQ01000014">
    <property type="protein sequence ID" value="ENO14459.1"/>
    <property type="molecule type" value="Genomic_DNA"/>
</dbReference>
<dbReference type="InterPro" id="IPR004607">
    <property type="entry name" value="GART"/>
</dbReference>
<dbReference type="InterPro" id="IPR036477">
    <property type="entry name" value="Formyl_transf_N_sf"/>
</dbReference>
<comment type="pathway">
    <text evidence="1 6">Purine metabolism; IMP biosynthesis via de novo pathway; N(2)-formyl-N(1)-(5-phospho-D-ribosyl)glycinamide from N(1)-(5-phospho-D-ribosyl)glycinamide (10-formyl THF route): step 1/1.</text>
</comment>
<gene>
    <name evidence="6" type="primary">purN</name>
    <name evidence="8" type="ORF">J057_23735</name>
</gene>
<comment type="caution">
    <text evidence="8">The sequence shown here is derived from an EMBL/GenBank/DDBJ whole genome shotgun (WGS) entry which is preliminary data.</text>
</comment>
<dbReference type="PANTHER" id="PTHR43369">
    <property type="entry name" value="PHOSPHORIBOSYLGLYCINAMIDE FORMYLTRANSFERASE"/>
    <property type="match status" value="1"/>
</dbReference>
<dbReference type="PROSITE" id="PS00373">
    <property type="entry name" value="GART"/>
    <property type="match status" value="1"/>
</dbReference>
<feature type="binding site" evidence="6">
    <location>
        <position position="117"/>
    </location>
    <ligand>
        <name>(6R)-10-formyltetrahydrofolate</name>
        <dbReference type="ChEBI" id="CHEBI:195366"/>
    </ligand>
</feature>